<dbReference type="GO" id="GO:0003676">
    <property type="term" value="F:nucleic acid binding"/>
    <property type="evidence" value="ECO:0007669"/>
    <property type="project" value="InterPro"/>
</dbReference>
<evidence type="ECO:0000313" key="3">
    <source>
        <dbReference type="EMBL" id="RHN69303.1"/>
    </source>
</evidence>
<keyword evidence="1" id="KW-0812">Transmembrane</keyword>
<dbReference type="PANTHER" id="PTHR47074">
    <property type="entry name" value="BNAC02G40300D PROTEIN"/>
    <property type="match status" value="1"/>
</dbReference>
<name>A0A396IXZ7_MEDTR</name>
<proteinExistence type="predicted"/>
<dbReference type="Gramene" id="rna17752">
    <property type="protein sequence ID" value="RHN69303.1"/>
    <property type="gene ID" value="gene17752"/>
</dbReference>
<dbReference type="AlphaFoldDB" id="A0A396IXZ7"/>
<comment type="caution">
    <text evidence="3">The sequence shown here is derived from an EMBL/GenBank/DDBJ whole genome shotgun (WGS) entry which is preliminary data.</text>
</comment>
<feature type="transmembrane region" description="Helical" evidence="1">
    <location>
        <begin position="20"/>
        <end position="39"/>
    </location>
</feature>
<dbReference type="Pfam" id="PF13456">
    <property type="entry name" value="RVT_3"/>
    <property type="match status" value="1"/>
</dbReference>
<dbReference type="Proteomes" id="UP000265566">
    <property type="component" value="Chromosome 3"/>
</dbReference>
<dbReference type="InterPro" id="IPR052929">
    <property type="entry name" value="RNase_H-like_EbsB-rel"/>
</dbReference>
<dbReference type="PANTHER" id="PTHR47074:SF48">
    <property type="entry name" value="POLYNUCLEOTIDYL TRANSFERASE, RIBONUCLEASE H-LIKE SUPERFAMILY PROTEIN"/>
    <property type="match status" value="1"/>
</dbReference>
<dbReference type="EMBL" id="PSQE01000003">
    <property type="protein sequence ID" value="RHN69303.1"/>
    <property type="molecule type" value="Genomic_DNA"/>
</dbReference>
<organism evidence="3">
    <name type="scientific">Medicago truncatula</name>
    <name type="common">Barrel medic</name>
    <name type="synonym">Medicago tribuloides</name>
    <dbReference type="NCBI Taxonomy" id="3880"/>
    <lineage>
        <taxon>Eukaryota</taxon>
        <taxon>Viridiplantae</taxon>
        <taxon>Streptophyta</taxon>
        <taxon>Embryophyta</taxon>
        <taxon>Tracheophyta</taxon>
        <taxon>Spermatophyta</taxon>
        <taxon>Magnoliopsida</taxon>
        <taxon>eudicotyledons</taxon>
        <taxon>Gunneridae</taxon>
        <taxon>Pentapetalae</taxon>
        <taxon>rosids</taxon>
        <taxon>fabids</taxon>
        <taxon>Fabales</taxon>
        <taxon>Fabaceae</taxon>
        <taxon>Papilionoideae</taxon>
        <taxon>50 kb inversion clade</taxon>
        <taxon>NPAAA clade</taxon>
        <taxon>Hologalegina</taxon>
        <taxon>IRL clade</taxon>
        <taxon>Trifolieae</taxon>
        <taxon>Medicago</taxon>
    </lineage>
</organism>
<evidence type="ECO:0000259" key="2">
    <source>
        <dbReference type="Pfam" id="PF13456"/>
    </source>
</evidence>
<keyword evidence="1" id="KW-0472">Membrane</keyword>
<dbReference type="InterPro" id="IPR002156">
    <property type="entry name" value="RNaseH_domain"/>
</dbReference>
<protein>
    <recommendedName>
        <fullName evidence="2">RNase H type-1 domain-containing protein</fullName>
    </recommendedName>
</protein>
<reference evidence="3" key="1">
    <citation type="journal article" date="2018" name="Nat. Plants">
        <title>Whole-genome landscape of Medicago truncatula symbiotic genes.</title>
        <authorList>
            <person name="Pecrix Y."/>
            <person name="Gamas P."/>
            <person name="Carrere S."/>
        </authorList>
    </citation>
    <scope>NUCLEOTIDE SEQUENCE</scope>
    <source>
        <tissue evidence="3">Leaves</tissue>
    </source>
</reference>
<accession>A0A396IXZ7</accession>
<dbReference type="GO" id="GO:0004523">
    <property type="term" value="F:RNA-DNA hybrid ribonuclease activity"/>
    <property type="evidence" value="ECO:0007669"/>
    <property type="project" value="InterPro"/>
</dbReference>
<dbReference type="InterPro" id="IPR036397">
    <property type="entry name" value="RNaseH_sf"/>
</dbReference>
<keyword evidence="1" id="KW-1133">Transmembrane helix</keyword>
<evidence type="ECO:0000256" key="1">
    <source>
        <dbReference type="SAM" id="Phobius"/>
    </source>
</evidence>
<gene>
    <name evidence="3" type="ORF">MtrunA17_Chr3g0123221</name>
</gene>
<feature type="domain" description="RNase H type-1" evidence="2">
    <location>
        <begin position="40"/>
        <end position="124"/>
    </location>
</feature>
<sequence length="172" mass="19972">MLYPPTKSTSIYDLDRSFAYYYYIISLSVIIILTSWVSWSVTIGEAVGLHTALQWISDLQFDNVDFALDSKQDVDSFHTGVDDDNELGCIITACRQLFQDSFQNSHVEFNRRQANGVAHELARVAPSFMMMYPRNVAHNAIELDLELFFPHSSRSNNIWLVFFICIIRFHWF</sequence>
<dbReference type="Gene3D" id="3.30.420.10">
    <property type="entry name" value="Ribonuclease H-like superfamily/Ribonuclease H"/>
    <property type="match status" value="1"/>
</dbReference>